<evidence type="ECO:0000313" key="7">
    <source>
        <dbReference type="Proteomes" id="UP000315750"/>
    </source>
</evidence>
<dbReference type="InterPro" id="IPR011837">
    <property type="entry name" value="Glycogen_debranch_GlgX"/>
</dbReference>
<dbReference type="InterPro" id="IPR017853">
    <property type="entry name" value="GH"/>
</dbReference>
<dbReference type="InterPro" id="IPR014756">
    <property type="entry name" value="Ig_E-set"/>
</dbReference>
<dbReference type="Pfam" id="PF02922">
    <property type="entry name" value="CBM_48"/>
    <property type="match status" value="1"/>
</dbReference>
<dbReference type="GO" id="GO:0004135">
    <property type="term" value="F:amylo-alpha-1,6-glucosidase activity"/>
    <property type="evidence" value="ECO:0007669"/>
    <property type="project" value="InterPro"/>
</dbReference>
<organism evidence="6 7">
    <name type="scientific">Aeoliella mucimassa</name>
    <dbReference type="NCBI Taxonomy" id="2527972"/>
    <lineage>
        <taxon>Bacteria</taxon>
        <taxon>Pseudomonadati</taxon>
        <taxon>Planctomycetota</taxon>
        <taxon>Planctomycetia</taxon>
        <taxon>Pirellulales</taxon>
        <taxon>Lacipirellulaceae</taxon>
        <taxon>Aeoliella</taxon>
    </lineage>
</organism>
<feature type="region of interest" description="Disordered" evidence="4">
    <location>
        <begin position="477"/>
        <end position="497"/>
    </location>
</feature>
<dbReference type="Gene3D" id="2.60.40.10">
    <property type="entry name" value="Immunoglobulins"/>
    <property type="match status" value="1"/>
</dbReference>
<dbReference type="CDD" id="cd11326">
    <property type="entry name" value="AmyAc_Glg_debranch"/>
    <property type="match status" value="1"/>
</dbReference>
<dbReference type="SUPFAM" id="SSF51445">
    <property type="entry name" value="(Trans)glycosidases"/>
    <property type="match status" value="1"/>
</dbReference>
<keyword evidence="2 6" id="KW-0378">Hydrolase</keyword>
<name>A0A518AT76_9BACT</name>
<feature type="compositionally biased region" description="Basic and acidic residues" evidence="4">
    <location>
        <begin position="477"/>
        <end position="488"/>
    </location>
</feature>
<dbReference type="Pfam" id="PF00128">
    <property type="entry name" value="Alpha-amylase"/>
    <property type="match status" value="1"/>
</dbReference>
<dbReference type="Gene3D" id="2.60.40.1180">
    <property type="entry name" value="Golgi alpha-mannosidase II"/>
    <property type="match status" value="1"/>
</dbReference>
<accession>A0A518AT76</accession>
<dbReference type="NCBIfam" id="TIGR02100">
    <property type="entry name" value="glgX_debranch"/>
    <property type="match status" value="1"/>
</dbReference>
<evidence type="ECO:0000256" key="1">
    <source>
        <dbReference type="ARBA" id="ARBA00008061"/>
    </source>
</evidence>
<dbReference type="EMBL" id="CP036278">
    <property type="protein sequence ID" value="QDU57944.1"/>
    <property type="molecule type" value="Genomic_DNA"/>
</dbReference>
<sequence length="706" mass="79797">MQLQATSLFARPAGIVMPQKQSAQPIPQFNYPLPYGAILHDHGVQFAVYSRSATAMRVLIYNRVSDREPSKIVELDPINDRWGDIWSVVVPDLKAGALYHFQADGPYEPAKGLRFQKNARLIDPYARALAGKYQRSSDGVVRPPKCVVVDDTFDWQGDRHLRRPLAESIIYEMHVRGLTRSSTSDTNQPGTYLGVIDKIPYLKSLGVTAVELMPVHEFPMAESDGSKPRRSNYWGYDPMAFFAPHRGYMHGNKPGAQVDQFKTMVRELHAAGIEVILDVVFNHTSEGNEHGPTFSFKGLQNNVYYMTTEDGGYKNYSGCGNTVNGNHPIVREMIFHCLRHWVYNYHIDGFRFDLASILSRNRKGELVPNPPLVELIAEDPMLADTKIIAEAWDAAGAYQVGTFANLRWAEWNGHYRDDIRRYWRGDFGVTGAMATRLAGSSDLYQPSGRSPYHSINFITSHDGYTLNDLVSYERKHNLDNGEDNRDGDNNNYSANYGVEGPTRRAAIVSLRQRQAKNMISALLLSQGVPMIVSGDEVLRTQRGNNNAYCQDNATSWFDWRLVERNDEMLRFTREVIAFRRSQPVLRRQKFLTGTASRPGELPDVSWYGVEGQSIDWESTFHSLSCVLGTCWLEDPAARPVLIFMHSGGQPQEFHVPETARQLKWRLLIDTAAEAPKDVYPKHDGPVISGHSPVTLDHHSLRCYVAE</sequence>
<dbReference type="PANTHER" id="PTHR43002">
    <property type="entry name" value="GLYCOGEN DEBRANCHING ENZYME"/>
    <property type="match status" value="1"/>
</dbReference>
<dbReference type="InterPro" id="IPR004193">
    <property type="entry name" value="Glyco_hydro_13_N"/>
</dbReference>
<evidence type="ECO:0000259" key="5">
    <source>
        <dbReference type="SMART" id="SM00642"/>
    </source>
</evidence>
<dbReference type="SUPFAM" id="SSF81296">
    <property type="entry name" value="E set domains"/>
    <property type="match status" value="1"/>
</dbReference>
<evidence type="ECO:0000313" key="6">
    <source>
        <dbReference type="EMBL" id="QDU57944.1"/>
    </source>
</evidence>
<dbReference type="AlphaFoldDB" id="A0A518AT76"/>
<dbReference type="InterPro" id="IPR013783">
    <property type="entry name" value="Ig-like_fold"/>
</dbReference>
<dbReference type="KEGG" id="amuc:Pan181_41680"/>
<comment type="similarity">
    <text evidence="1">Belongs to the glycosyl hydrolase 13 family.</text>
</comment>
<gene>
    <name evidence="6" type="primary">glgX</name>
    <name evidence="6" type="ORF">Pan181_41680</name>
</gene>
<dbReference type="InterPro" id="IPR044505">
    <property type="entry name" value="GlgX_Isoamylase_N_E_set"/>
</dbReference>
<evidence type="ECO:0000256" key="3">
    <source>
        <dbReference type="ARBA" id="ARBA00023295"/>
    </source>
</evidence>
<keyword evidence="3 6" id="KW-0326">Glycosidase</keyword>
<dbReference type="SUPFAM" id="SSF51011">
    <property type="entry name" value="Glycosyl hydrolase domain"/>
    <property type="match status" value="1"/>
</dbReference>
<evidence type="ECO:0000256" key="2">
    <source>
        <dbReference type="ARBA" id="ARBA00022801"/>
    </source>
</evidence>
<reference evidence="6 7" key="1">
    <citation type="submission" date="2019-02" db="EMBL/GenBank/DDBJ databases">
        <title>Deep-cultivation of Planctomycetes and their phenomic and genomic characterization uncovers novel biology.</title>
        <authorList>
            <person name="Wiegand S."/>
            <person name="Jogler M."/>
            <person name="Boedeker C."/>
            <person name="Pinto D."/>
            <person name="Vollmers J."/>
            <person name="Rivas-Marin E."/>
            <person name="Kohn T."/>
            <person name="Peeters S.H."/>
            <person name="Heuer A."/>
            <person name="Rast P."/>
            <person name="Oberbeckmann S."/>
            <person name="Bunk B."/>
            <person name="Jeske O."/>
            <person name="Meyerdierks A."/>
            <person name="Storesund J.E."/>
            <person name="Kallscheuer N."/>
            <person name="Luecker S."/>
            <person name="Lage O.M."/>
            <person name="Pohl T."/>
            <person name="Merkel B.J."/>
            <person name="Hornburger P."/>
            <person name="Mueller R.-W."/>
            <person name="Bruemmer F."/>
            <person name="Labrenz M."/>
            <person name="Spormann A.M."/>
            <person name="Op den Camp H."/>
            <person name="Overmann J."/>
            <person name="Amann R."/>
            <person name="Jetten M.S.M."/>
            <person name="Mascher T."/>
            <person name="Medema M.H."/>
            <person name="Devos D.P."/>
            <person name="Kaster A.-K."/>
            <person name="Ovreas L."/>
            <person name="Rohde M."/>
            <person name="Galperin M.Y."/>
            <person name="Jogler C."/>
        </authorList>
    </citation>
    <scope>NUCLEOTIDE SEQUENCE [LARGE SCALE GENOMIC DNA]</scope>
    <source>
        <strain evidence="6 7">Pan181</strain>
    </source>
</reference>
<protein>
    <submittedName>
        <fullName evidence="6">Glycogen debranching enzyme</fullName>
        <ecNumber evidence="6">3.2.1.-</ecNumber>
    </submittedName>
</protein>
<dbReference type="SMART" id="SM00642">
    <property type="entry name" value="Aamy"/>
    <property type="match status" value="1"/>
</dbReference>
<dbReference type="GO" id="GO:0005980">
    <property type="term" value="P:glycogen catabolic process"/>
    <property type="evidence" value="ECO:0007669"/>
    <property type="project" value="InterPro"/>
</dbReference>
<dbReference type="Proteomes" id="UP000315750">
    <property type="component" value="Chromosome"/>
</dbReference>
<proteinExistence type="inferred from homology"/>
<dbReference type="CDD" id="cd02856">
    <property type="entry name" value="E_set_GDE_Isoamylase_N"/>
    <property type="match status" value="1"/>
</dbReference>
<keyword evidence="7" id="KW-1185">Reference proteome</keyword>
<feature type="domain" description="Glycosyl hydrolase family 13 catalytic" evidence="5">
    <location>
        <begin position="172"/>
        <end position="579"/>
    </location>
</feature>
<dbReference type="InterPro" id="IPR006047">
    <property type="entry name" value="GH13_cat_dom"/>
</dbReference>
<dbReference type="InterPro" id="IPR013780">
    <property type="entry name" value="Glyco_hydro_b"/>
</dbReference>
<dbReference type="OrthoDB" id="226102at2"/>
<dbReference type="EC" id="3.2.1.-" evidence="6"/>
<evidence type="ECO:0000256" key="4">
    <source>
        <dbReference type="SAM" id="MobiDB-lite"/>
    </source>
</evidence>
<dbReference type="Gene3D" id="3.20.20.80">
    <property type="entry name" value="Glycosidases"/>
    <property type="match status" value="1"/>
</dbReference>